<evidence type="ECO:0000313" key="2">
    <source>
        <dbReference type="Proteomes" id="UP000320421"/>
    </source>
</evidence>
<keyword evidence="2" id="KW-1185">Reference proteome</keyword>
<accession>A0A517PHB1</accession>
<dbReference type="RefSeq" id="WP_145180523.1">
    <property type="nucleotide sequence ID" value="NZ_CP036266.1"/>
</dbReference>
<proteinExistence type="predicted"/>
<dbReference type="Gene3D" id="2.60.40.1120">
    <property type="entry name" value="Carboxypeptidase-like, regulatory domain"/>
    <property type="match status" value="1"/>
</dbReference>
<sequence precursor="true">MQKKNISQVLLAAVLISGLNFFTPVTASAEGWGSITGKFVFDGPVPERPVQRKKGDPNVKDAAVCAADTHLGNDLVVNPDNKGIQNIFLYMRRAKDIHPDLKESKDKTVVFDQKGCTFEPHALIVRTDQKVIVKSDDPVAHNTHTFPIKNQAVNFILAPKDREGKEVSNPIPEILPMQVKCDIHPWMTAYWFVVDHPYAVVSDADGKFTIKNLPAGKQTFRIWHEKKGYLDRSFNVNVKDGETLDLGEIKYKASDFE</sequence>
<dbReference type="InterPro" id="IPR008969">
    <property type="entry name" value="CarboxyPept-like_regulatory"/>
</dbReference>
<reference evidence="1 2" key="1">
    <citation type="submission" date="2019-02" db="EMBL/GenBank/DDBJ databases">
        <title>Deep-cultivation of Planctomycetes and their phenomic and genomic characterization uncovers novel biology.</title>
        <authorList>
            <person name="Wiegand S."/>
            <person name="Jogler M."/>
            <person name="Boedeker C."/>
            <person name="Pinto D."/>
            <person name="Vollmers J."/>
            <person name="Rivas-Marin E."/>
            <person name="Kohn T."/>
            <person name="Peeters S.H."/>
            <person name="Heuer A."/>
            <person name="Rast P."/>
            <person name="Oberbeckmann S."/>
            <person name="Bunk B."/>
            <person name="Jeske O."/>
            <person name="Meyerdierks A."/>
            <person name="Storesund J.E."/>
            <person name="Kallscheuer N."/>
            <person name="Luecker S."/>
            <person name="Lage O.M."/>
            <person name="Pohl T."/>
            <person name="Merkel B.J."/>
            <person name="Hornburger P."/>
            <person name="Mueller R.-W."/>
            <person name="Bruemmer F."/>
            <person name="Labrenz M."/>
            <person name="Spormann A.M."/>
            <person name="Op den Camp H."/>
            <person name="Overmann J."/>
            <person name="Amann R."/>
            <person name="Jetten M.S.M."/>
            <person name="Mascher T."/>
            <person name="Medema M.H."/>
            <person name="Devos D.P."/>
            <person name="Kaster A.-K."/>
            <person name="Ovreas L."/>
            <person name="Rohde M."/>
            <person name="Galperin M.Y."/>
            <person name="Jogler C."/>
        </authorList>
    </citation>
    <scope>NUCLEOTIDE SEQUENCE [LARGE SCALE GENOMIC DNA]</scope>
    <source>
        <strain evidence="1 2">HG66A1</strain>
    </source>
</reference>
<evidence type="ECO:0000313" key="1">
    <source>
        <dbReference type="EMBL" id="QDT18751.1"/>
    </source>
</evidence>
<dbReference type="Proteomes" id="UP000320421">
    <property type="component" value="Chromosome"/>
</dbReference>
<organism evidence="1 2">
    <name type="scientific">Gimesia chilikensis</name>
    <dbReference type="NCBI Taxonomy" id="2605989"/>
    <lineage>
        <taxon>Bacteria</taxon>
        <taxon>Pseudomonadati</taxon>
        <taxon>Planctomycetota</taxon>
        <taxon>Planctomycetia</taxon>
        <taxon>Planctomycetales</taxon>
        <taxon>Planctomycetaceae</taxon>
        <taxon>Gimesia</taxon>
    </lineage>
</organism>
<dbReference type="InterPro" id="IPR008972">
    <property type="entry name" value="Cupredoxin"/>
</dbReference>
<gene>
    <name evidence="1" type="ORF">HG66A1_05130</name>
</gene>
<name>A0A517PHB1_9PLAN</name>
<dbReference type="SUPFAM" id="SSF49503">
    <property type="entry name" value="Cupredoxins"/>
    <property type="match status" value="1"/>
</dbReference>
<dbReference type="Gene3D" id="2.60.40.420">
    <property type="entry name" value="Cupredoxins - blue copper proteins"/>
    <property type="match status" value="1"/>
</dbReference>
<dbReference type="SUPFAM" id="SSF49464">
    <property type="entry name" value="Carboxypeptidase regulatory domain-like"/>
    <property type="match status" value="1"/>
</dbReference>
<dbReference type="OrthoDB" id="9772097at2"/>
<protein>
    <submittedName>
        <fullName evidence="1">Uncharacterized protein</fullName>
    </submittedName>
</protein>
<accession>A0A5A8BCA8</accession>
<dbReference type="AlphaFoldDB" id="A0A517PHB1"/>
<dbReference type="EMBL" id="CP036266">
    <property type="protein sequence ID" value="QDT18751.1"/>
    <property type="molecule type" value="Genomic_DNA"/>
</dbReference>